<protein>
    <recommendedName>
        <fullName evidence="1">Cupin type-2 domain-containing protein</fullName>
    </recommendedName>
</protein>
<organism evidence="2 3">
    <name type="scientific">Paramagnetospirillum marisnigri</name>
    <dbReference type="NCBI Taxonomy" id="1285242"/>
    <lineage>
        <taxon>Bacteria</taxon>
        <taxon>Pseudomonadati</taxon>
        <taxon>Pseudomonadota</taxon>
        <taxon>Alphaproteobacteria</taxon>
        <taxon>Rhodospirillales</taxon>
        <taxon>Magnetospirillaceae</taxon>
        <taxon>Paramagnetospirillum</taxon>
    </lineage>
</organism>
<feature type="domain" description="Cupin type-2" evidence="1">
    <location>
        <begin position="58"/>
        <end position="122"/>
    </location>
</feature>
<accession>A0A178MM57</accession>
<dbReference type="Pfam" id="PF07883">
    <property type="entry name" value="Cupin_2"/>
    <property type="match status" value="1"/>
</dbReference>
<dbReference type="Proteomes" id="UP000078428">
    <property type="component" value="Unassembled WGS sequence"/>
</dbReference>
<evidence type="ECO:0000313" key="2">
    <source>
        <dbReference type="EMBL" id="OAN49217.1"/>
    </source>
</evidence>
<evidence type="ECO:0000313" key="3">
    <source>
        <dbReference type="Proteomes" id="UP000078428"/>
    </source>
</evidence>
<comment type="caution">
    <text evidence="2">The sequence shown here is derived from an EMBL/GenBank/DDBJ whole genome shotgun (WGS) entry which is preliminary data.</text>
</comment>
<dbReference type="InterPro" id="IPR014710">
    <property type="entry name" value="RmlC-like_jellyroll"/>
</dbReference>
<dbReference type="OrthoDB" id="7345188at2"/>
<gene>
    <name evidence="2" type="ORF">A6A04_03640</name>
</gene>
<dbReference type="EMBL" id="LWQT01000066">
    <property type="protein sequence ID" value="OAN49217.1"/>
    <property type="molecule type" value="Genomic_DNA"/>
</dbReference>
<dbReference type="InterPro" id="IPR011051">
    <property type="entry name" value="RmlC_Cupin_sf"/>
</dbReference>
<dbReference type="SUPFAM" id="SSF51182">
    <property type="entry name" value="RmlC-like cupins"/>
    <property type="match status" value="1"/>
</dbReference>
<dbReference type="CDD" id="cd02208">
    <property type="entry name" value="cupin_RmlC-like"/>
    <property type="match status" value="1"/>
</dbReference>
<dbReference type="Gene3D" id="2.60.120.10">
    <property type="entry name" value="Jelly Rolls"/>
    <property type="match status" value="1"/>
</dbReference>
<keyword evidence="3" id="KW-1185">Reference proteome</keyword>
<reference evidence="2 3" key="1">
    <citation type="submission" date="2016-04" db="EMBL/GenBank/DDBJ databases">
        <title>Draft genome sequence of freshwater magnetotactic bacteria Magnetospirillum marisnigri SP-1 and Magnetospirillum moscoviense BB-1.</title>
        <authorList>
            <person name="Koziaeva V."/>
            <person name="Dziuba M.V."/>
            <person name="Ivanov T.M."/>
            <person name="Kuznetsov B."/>
            <person name="Grouzdev D.S."/>
        </authorList>
    </citation>
    <scope>NUCLEOTIDE SEQUENCE [LARGE SCALE GENOMIC DNA]</scope>
    <source>
        <strain evidence="2 3">SP-1</strain>
    </source>
</reference>
<dbReference type="AlphaFoldDB" id="A0A178MM57"/>
<name>A0A178MM57_9PROT</name>
<dbReference type="RefSeq" id="WP_068493637.1">
    <property type="nucleotide sequence ID" value="NZ_LWQT01000066.1"/>
</dbReference>
<evidence type="ECO:0000259" key="1">
    <source>
        <dbReference type="Pfam" id="PF07883"/>
    </source>
</evidence>
<proteinExistence type="predicted"/>
<dbReference type="InterPro" id="IPR013096">
    <property type="entry name" value="Cupin_2"/>
</dbReference>
<sequence>MCSDHDHHQLHPKIRPLTEVERATWPKTVVVPLEKPHVDERGVIQPLVDMPMESCVMITSKKGAVRANHYHRSDWHFCYVVDGEIEYYERPHGSDEAPKKFVIKKGELFFTGPMVDHAMVFPVDSTFLTWGRNSRSQDVYEADVVRIPAINP</sequence>
<dbReference type="STRING" id="1285242.A6A04_03640"/>